<evidence type="ECO:0000313" key="2">
    <source>
        <dbReference type="Proteomes" id="UP001451303"/>
    </source>
</evidence>
<keyword evidence="2" id="KW-1185">Reference proteome</keyword>
<protein>
    <submittedName>
        <fullName evidence="1">Uncharacterized protein</fullName>
    </submittedName>
</protein>
<comment type="caution">
    <text evidence="1">The sequence shown here is derived from an EMBL/GenBank/DDBJ whole genome shotgun (WGS) entry which is preliminary data.</text>
</comment>
<reference evidence="1 2" key="1">
    <citation type="submission" date="2023-09" db="EMBL/GenBank/DDBJ databases">
        <title>Multi-omics analysis of a traditional fermented food reveals byproduct-associated fungal strains for waste-to-food upcycling.</title>
        <authorList>
            <consortium name="Lawrence Berkeley National Laboratory"/>
            <person name="Rekdal V.M."/>
            <person name="Villalobos-Escobedo J.M."/>
            <person name="Rodriguez-Valeron N."/>
            <person name="Garcia M.O."/>
            <person name="Vasquez D.P."/>
            <person name="Damayanti I."/>
            <person name="Sorensen P.M."/>
            <person name="Baidoo E.E."/>
            <person name="De Carvalho A.C."/>
            <person name="Riley R."/>
            <person name="Lipzen A."/>
            <person name="He G."/>
            <person name="Yan M."/>
            <person name="Haridas S."/>
            <person name="Daum C."/>
            <person name="Yoshinaga Y."/>
            <person name="Ng V."/>
            <person name="Grigoriev I.V."/>
            <person name="Munk R."/>
            <person name="Nuraida L."/>
            <person name="Wijaya C.H."/>
            <person name="Morales P.-C."/>
            <person name="Keasling J.D."/>
        </authorList>
    </citation>
    <scope>NUCLEOTIDE SEQUENCE [LARGE SCALE GENOMIC DNA]</scope>
    <source>
        <strain evidence="1 2">FGSC 2613</strain>
    </source>
</reference>
<feature type="non-terminal residue" evidence="1">
    <location>
        <position position="1"/>
    </location>
</feature>
<dbReference type="Proteomes" id="UP001451303">
    <property type="component" value="Unassembled WGS sequence"/>
</dbReference>
<dbReference type="EMBL" id="JAVLET010000001">
    <property type="protein sequence ID" value="KAL0476104.1"/>
    <property type="molecule type" value="Genomic_DNA"/>
</dbReference>
<evidence type="ECO:0000313" key="1">
    <source>
        <dbReference type="EMBL" id="KAL0476104.1"/>
    </source>
</evidence>
<sequence>IIISIIEAEFTNLVPITKAHNWVNNILDNLNANLGFYKINRILYMNSSNIKDRILNPNLQTKNQYINIQYK</sequence>
<proteinExistence type="predicted"/>
<accession>A0ABR3DTV8</accession>
<name>A0ABR3DTV8_NEUIN</name>
<gene>
    <name evidence="1" type="ORF">QR685DRAFT_430796</name>
</gene>
<organism evidence="1 2">
    <name type="scientific">Neurospora intermedia</name>
    <dbReference type="NCBI Taxonomy" id="5142"/>
    <lineage>
        <taxon>Eukaryota</taxon>
        <taxon>Fungi</taxon>
        <taxon>Dikarya</taxon>
        <taxon>Ascomycota</taxon>
        <taxon>Pezizomycotina</taxon>
        <taxon>Sordariomycetes</taxon>
        <taxon>Sordariomycetidae</taxon>
        <taxon>Sordariales</taxon>
        <taxon>Sordariaceae</taxon>
        <taxon>Neurospora</taxon>
    </lineage>
</organism>